<dbReference type="GO" id="GO:0005216">
    <property type="term" value="F:monoatomic ion channel activity"/>
    <property type="evidence" value="ECO:0007669"/>
    <property type="project" value="InterPro"/>
</dbReference>
<dbReference type="PRINTS" id="PR00251">
    <property type="entry name" value="BACTRLOPSIN"/>
</dbReference>
<evidence type="ECO:0000256" key="6">
    <source>
        <dbReference type="ARBA" id="ARBA00022925"/>
    </source>
</evidence>
<evidence type="ECO:0000256" key="9">
    <source>
        <dbReference type="ARBA" id="ARBA00023136"/>
    </source>
</evidence>
<dbReference type="CDD" id="cd15244">
    <property type="entry name" value="7tm_bacteriorhodopsin"/>
    <property type="match status" value="1"/>
</dbReference>
<dbReference type="Gene3D" id="1.20.1070.10">
    <property type="entry name" value="Rhodopsin 7-helix transmembrane proteins"/>
    <property type="match status" value="1"/>
</dbReference>
<protein>
    <submittedName>
        <fullName evidence="12">Bacteriorhodopsin</fullName>
    </submittedName>
</protein>
<organism evidence="12 13">
    <name type="scientific">Haloarchaeobius iranensis</name>
    <dbReference type="NCBI Taxonomy" id="996166"/>
    <lineage>
        <taxon>Archaea</taxon>
        <taxon>Methanobacteriati</taxon>
        <taxon>Methanobacteriota</taxon>
        <taxon>Stenosarchaea group</taxon>
        <taxon>Halobacteria</taxon>
        <taxon>Halobacteriales</taxon>
        <taxon>Halorubellaceae</taxon>
        <taxon>Haloarchaeobius</taxon>
    </lineage>
</organism>
<comment type="similarity">
    <text evidence="2">Belongs to the archaeal/bacterial/fungal opsin family.</text>
</comment>
<keyword evidence="3" id="KW-0600">Photoreceptor protein</keyword>
<dbReference type="SMART" id="SM01021">
    <property type="entry name" value="Bac_rhodopsin"/>
    <property type="match status" value="1"/>
</dbReference>
<evidence type="ECO:0000256" key="10">
    <source>
        <dbReference type="ARBA" id="ARBA00023170"/>
    </source>
</evidence>
<evidence type="ECO:0000256" key="11">
    <source>
        <dbReference type="SAM" id="Phobius"/>
    </source>
</evidence>
<dbReference type="PROSITE" id="PS00327">
    <property type="entry name" value="BACTERIAL_OPSIN_RET"/>
    <property type="match status" value="1"/>
</dbReference>
<keyword evidence="7 11" id="KW-1133">Transmembrane helix</keyword>
<dbReference type="InterPro" id="IPR018229">
    <property type="entry name" value="Rhodopsin_retinal_BS"/>
</dbReference>
<dbReference type="AlphaFoldDB" id="A0A1G9SQE7"/>
<dbReference type="PROSITE" id="PS00950">
    <property type="entry name" value="BACTERIAL_OPSIN_1"/>
    <property type="match status" value="1"/>
</dbReference>
<dbReference type="EMBL" id="FNIA01000001">
    <property type="protein sequence ID" value="SDM37085.1"/>
    <property type="molecule type" value="Genomic_DNA"/>
</dbReference>
<comment type="subcellular location">
    <subcellularLocation>
        <location evidence="1">Membrane</location>
        <topology evidence="1">Multi-pass membrane protein</topology>
    </subcellularLocation>
</comment>
<gene>
    <name evidence="12" type="ORF">SAMN05192554_101284</name>
</gene>
<evidence type="ECO:0000313" key="12">
    <source>
        <dbReference type="EMBL" id="SDM37085.1"/>
    </source>
</evidence>
<keyword evidence="4" id="KW-0716">Sensory transduction</keyword>
<dbReference type="GO" id="GO:0009881">
    <property type="term" value="F:photoreceptor activity"/>
    <property type="evidence" value="ECO:0007669"/>
    <property type="project" value="UniProtKB-KW"/>
</dbReference>
<feature type="transmembrane region" description="Helical" evidence="11">
    <location>
        <begin position="62"/>
        <end position="80"/>
    </location>
</feature>
<dbReference type="Pfam" id="PF01036">
    <property type="entry name" value="Bac_rhodopsin"/>
    <property type="match status" value="1"/>
</dbReference>
<feature type="transmembrane region" description="Helical" evidence="11">
    <location>
        <begin position="87"/>
        <end position="109"/>
    </location>
</feature>
<dbReference type="GO" id="GO:0007602">
    <property type="term" value="P:phototransduction"/>
    <property type="evidence" value="ECO:0007669"/>
    <property type="project" value="UniProtKB-KW"/>
</dbReference>
<evidence type="ECO:0000256" key="4">
    <source>
        <dbReference type="ARBA" id="ARBA00022606"/>
    </source>
</evidence>
<evidence type="ECO:0000256" key="5">
    <source>
        <dbReference type="ARBA" id="ARBA00022692"/>
    </source>
</evidence>
<evidence type="ECO:0000256" key="3">
    <source>
        <dbReference type="ARBA" id="ARBA00022543"/>
    </source>
</evidence>
<evidence type="ECO:0000256" key="2">
    <source>
        <dbReference type="ARBA" id="ARBA00008130"/>
    </source>
</evidence>
<reference evidence="12 13" key="1">
    <citation type="submission" date="2016-10" db="EMBL/GenBank/DDBJ databases">
        <authorList>
            <person name="de Groot N.N."/>
        </authorList>
    </citation>
    <scope>NUCLEOTIDE SEQUENCE [LARGE SCALE GENOMIC DNA]</scope>
    <source>
        <strain evidence="13">EB21,IBRC-M 10013,KCTC 4048</strain>
    </source>
</reference>
<feature type="transmembrane region" description="Helical" evidence="11">
    <location>
        <begin position="23"/>
        <end position="42"/>
    </location>
</feature>
<keyword evidence="6" id="KW-0681">Retinal protein</keyword>
<dbReference type="InterPro" id="IPR001425">
    <property type="entry name" value="Arc/bac/fun_rhodopsins"/>
</dbReference>
<keyword evidence="10" id="KW-0675">Receptor</keyword>
<evidence type="ECO:0000256" key="7">
    <source>
        <dbReference type="ARBA" id="ARBA00022989"/>
    </source>
</evidence>
<feature type="transmembrane region" description="Helical" evidence="11">
    <location>
        <begin position="115"/>
        <end position="138"/>
    </location>
</feature>
<proteinExistence type="inferred from homology"/>
<feature type="transmembrane region" description="Helical" evidence="11">
    <location>
        <begin position="159"/>
        <end position="179"/>
    </location>
</feature>
<evidence type="ECO:0000313" key="13">
    <source>
        <dbReference type="Proteomes" id="UP000199370"/>
    </source>
</evidence>
<dbReference type="PANTHER" id="PTHR28286">
    <property type="match status" value="1"/>
</dbReference>
<keyword evidence="13" id="KW-1185">Reference proteome</keyword>
<keyword evidence="8" id="KW-0157">Chromophore</keyword>
<sequence>MTLGTLAFLAMGWNETDERKKTYYIVTTFIPAIAAVSYFSMATGFGVIDIPNHDYPVYWARYADWLFTTPLLLLDLALLAGASRNTIGTLVGLDIAMIVTGLGGALATEGAALRIAWWGISCGFFLVLLYFLVGRLTARAQEQPGEVGSLFGTLRNLTMVLWFAYPVVWLVGTEGLAIVGIVPETAIFMVLDLSAKVGFGFLLLRSHAVLDSVETDTGAAESPEAA</sequence>
<evidence type="ECO:0000256" key="1">
    <source>
        <dbReference type="ARBA" id="ARBA00004141"/>
    </source>
</evidence>
<name>A0A1G9SQE7_9EURY</name>
<dbReference type="GO" id="GO:0016020">
    <property type="term" value="C:membrane"/>
    <property type="evidence" value="ECO:0007669"/>
    <property type="project" value="UniProtKB-SubCell"/>
</dbReference>
<accession>A0A1G9SQE7</accession>
<keyword evidence="5 11" id="KW-0812">Transmembrane</keyword>
<keyword evidence="9 11" id="KW-0472">Membrane</keyword>
<dbReference type="STRING" id="996166.SAMN05192554_101284"/>
<dbReference type="SUPFAM" id="SSF81321">
    <property type="entry name" value="Family A G protein-coupled receptor-like"/>
    <property type="match status" value="1"/>
</dbReference>
<dbReference type="Proteomes" id="UP000199370">
    <property type="component" value="Unassembled WGS sequence"/>
</dbReference>
<evidence type="ECO:0000256" key="8">
    <source>
        <dbReference type="ARBA" id="ARBA00022991"/>
    </source>
</evidence>
<dbReference type="PANTHER" id="PTHR28286:SF2">
    <property type="entry name" value="BACTERIORHODOPSIN _OPSIN, NOPA (EUROFUNG)"/>
    <property type="match status" value="1"/>
</dbReference>